<dbReference type="GO" id="GO:0003676">
    <property type="term" value="F:nucleic acid binding"/>
    <property type="evidence" value="ECO:0007669"/>
    <property type="project" value="InterPro"/>
</dbReference>
<keyword evidence="1 2" id="KW-0727">SH2 domain</keyword>
<dbReference type="PANTHER" id="PTHR14098">
    <property type="entry name" value="SH2 DOMAIN CONTAINING PROTEIN"/>
    <property type="match status" value="1"/>
</dbReference>
<dbReference type="GO" id="GO:0035556">
    <property type="term" value="P:intracellular signal transduction"/>
    <property type="evidence" value="ECO:0007669"/>
    <property type="project" value="TreeGrafter"/>
</dbReference>
<dbReference type="InterPro" id="IPR051751">
    <property type="entry name" value="Immunoreceptor_sig_adapters"/>
</dbReference>
<reference evidence="4" key="2">
    <citation type="submission" date="2025-09" db="UniProtKB">
        <authorList>
            <consortium name="Ensembl"/>
        </authorList>
    </citation>
    <scope>IDENTIFICATION</scope>
</reference>
<dbReference type="AlphaFoldDB" id="A0A3Q2XVP0"/>
<dbReference type="GeneTree" id="ENSGT00940000155715"/>
<dbReference type="InterPro" id="IPR000980">
    <property type="entry name" value="SH2"/>
</dbReference>
<sequence length="234" mass="27494">MYPTSDGYFQQDNAPCHKAGIFSDWFLEHDNEFTVLKWTPQSPDLNPIEHLWDVVEREIRIMDVQPTNLRPLCDAIMSIWTKLSEECFQQLFESMPRRIEDSEVYEKPWFAGECDRKTAEELLFHANQDGAFMVRKSSRQDTNQPYTLVVYYKGRVYNIPIRLIHMHTRQQYALGREKKGEEYFHSVSHIIENHQKNPLVLIDSKSNSKDSARLRFPVKQPTTSGHHCQASNAF</sequence>
<dbReference type="Pfam" id="PF13358">
    <property type="entry name" value="DDE_3"/>
    <property type="match status" value="1"/>
</dbReference>
<name>A0A3Q2XVP0_HIPCM</name>
<dbReference type="GO" id="GO:0007169">
    <property type="term" value="P:cell surface receptor protein tyrosine kinase signaling pathway"/>
    <property type="evidence" value="ECO:0007669"/>
    <property type="project" value="TreeGrafter"/>
</dbReference>
<dbReference type="GO" id="GO:0005737">
    <property type="term" value="C:cytoplasm"/>
    <property type="evidence" value="ECO:0007669"/>
    <property type="project" value="UniProtKB-ARBA"/>
</dbReference>
<dbReference type="Gene3D" id="3.30.505.10">
    <property type="entry name" value="SH2 domain"/>
    <property type="match status" value="1"/>
</dbReference>
<dbReference type="PANTHER" id="PTHR14098:SF3">
    <property type="entry name" value="B-CELL LINKER PROTEIN"/>
    <property type="match status" value="1"/>
</dbReference>
<feature type="domain" description="SH2" evidence="3">
    <location>
        <begin position="109"/>
        <end position="218"/>
    </location>
</feature>
<reference evidence="4" key="1">
    <citation type="submission" date="2025-08" db="UniProtKB">
        <authorList>
            <consortium name="Ensembl"/>
        </authorList>
    </citation>
    <scope>IDENTIFICATION</scope>
</reference>
<dbReference type="PROSITE" id="PS50001">
    <property type="entry name" value="SH2"/>
    <property type="match status" value="1"/>
</dbReference>
<evidence type="ECO:0000256" key="1">
    <source>
        <dbReference type="ARBA" id="ARBA00022999"/>
    </source>
</evidence>
<evidence type="ECO:0000313" key="5">
    <source>
        <dbReference type="Proteomes" id="UP000264820"/>
    </source>
</evidence>
<protein>
    <recommendedName>
        <fullName evidence="3">SH2 domain-containing protein</fullName>
    </recommendedName>
</protein>
<keyword evidence="5" id="KW-1185">Reference proteome</keyword>
<dbReference type="Gene3D" id="3.30.420.10">
    <property type="entry name" value="Ribonuclease H-like superfamily/Ribonuclease H"/>
    <property type="match status" value="1"/>
</dbReference>
<dbReference type="Pfam" id="PF00017">
    <property type="entry name" value="SH2"/>
    <property type="match status" value="1"/>
</dbReference>
<accession>A0A3Q2XVP0</accession>
<dbReference type="Proteomes" id="UP000264820">
    <property type="component" value="Unplaced"/>
</dbReference>
<dbReference type="SMART" id="SM00252">
    <property type="entry name" value="SH2"/>
    <property type="match status" value="1"/>
</dbReference>
<evidence type="ECO:0000256" key="2">
    <source>
        <dbReference type="PROSITE-ProRule" id="PRU00191"/>
    </source>
</evidence>
<dbReference type="InterPro" id="IPR036860">
    <property type="entry name" value="SH2_dom_sf"/>
</dbReference>
<evidence type="ECO:0000259" key="3">
    <source>
        <dbReference type="PROSITE" id="PS50001"/>
    </source>
</evidence>
<organism evidence="4 5">
    <name type="scientific">Hippocampus comes</name>
    <name type="common">Tiger tail seahorse</name>
    <dbReference type="NCBI Taxonomy" id="109280"/>
    <lineage>
        <taxon>Eukaryota</taxon>
        <taxon>Metazoa</taxon>
        <taxon>Chordata</taxon>
        <taxon>Craniata</taxon>
        <taxon>Vertebrata</taxon>
        <taxon>Euteleostomi</taxon>
        <taxon>Actinopterygii</taxon>
        <taxon>Neopterygii</taxon>
        <taxon>Teleostei</taxon>
        <taxon>Neoteleostei</taxon>
        <taxon>Acanthomorphata</taxon>
        <taxon>Syngnathiaria</taxon>
        <taxon>Syngnathiformes</taxon>
        <taxon>Syngnathoidei</taxon>
        <taxon>Syngnathidae</taxon>
        <taxon>Hippocampus</taxon>
    </lineage>
</organism>
<dbReference type="PRINTS" id="PR00401">
    <property type="entry name" value="SH2DOMAIN"/>
</dbReference>
<evidence type="ECO:0000313" key="4">
    <source>
        <dbReference type="Ensembl" id="ENSHCOP00000004401.1"/>
    </source>
</evidence>
<dbReference type="InterPro" id="IPR036397">
    <property type="entry name" value="RNaseH_sf"/>
</dbReference>
<dbReference type="Ensembl" id="ENSHCOT00000007099.1">
    <property type="protein sequence ID" value="ENSHCOP00000004401.1"/>
    <property type="gene ID" value="ENSHCOG00000005860.1"/>
</dbReference>
<dbReference type="SUPFAM" id="SSF55550">
    <property type="entry name" value="SH2 domain"/>
    <property type="match status" value="1"/>
</dbReference>
<dbReference type="FunFam" id="3.30.505.10:FF:000016">
    <property type="entry name" value="B-cell linker protein isoform 2"/>
    <property type="match status" value="1"/>
</dbReference>
<proteinExistence type="predicted"/>
<dbReference type="InterPro" id="IPR038717">
    <property type="entry name" value="Tc1-like_DDE_dom"/>
</dbReference>